<dbReference type="STRING" id="531814.SAMN04487944_10742"/>
<dbReference type="RefSeq" id="WP_089740450.1">
    <property type="nucleotide sequence ID" value="NZ_FOGL01000007.1"/>
</dbReference>
<dbReference type="Proteomes" id="UP000199687">
    <property type="component" value="Unassembled WGS sequence"/>
</dbReference>
<dbReference type="PANTHER" id="PTHR37812">
    <property type="entry name" value="MU-LIKE PROPHAGE FLUMU PROTEIN C"/>
    <property type="match status" value="1"/>
</dbReference>
<dbReference type="OrthoDB" id="9800398at2"/>
<organism evidence="2 3">
    <name type="scientific">Gracilibacillus ureilyticus</name>
    <dbReference type="NCBI Taxonomy" id="531814"/>
    <lineage>
        <taxon>Bacteria</taxon>
        <taxon>Bacillati</taxon>
        <taxon>Bacillota</taxon>
        <taxon>Bacilli</taxon>
        <taxon>Bacillales</taxon>
        <taxon>Bacillaceae</taxon>
        <taxon>Gracilibacillus</taxon>
    </lineage>
</organism>
<dbReference type="SUPFAM" id="SSF46689">
    <property type="entry name" value="Homeodomain-like"/>
    <property type="match status" value="1"/>
</dbReference>
<feature type="domain" description="Mor transcription activator" evidence="1">
    <location>
        <begin position="10"/>
        <end position="85"/>
    </location>
</feature>
<name>A0A1H9QPD9_9BACI</name>
<dbReference type="InterPro" id="IPR009057">
    <property type="entry name" value="Homeodomain-like_sf"/>
</dbReference>
<proteinExistence type="predicted"/>
<protein>
    <submittedName>
        <fullName evidence="2">Mor transcription activator family protein</fullName>
    </submittedName>
</protein>
<gene>
    <name evidence="2" type="ORF">SAMN04487944_10742</name>
</gene>
<reference evidence="2 3" key="1">
    <citation type="submission" date="2016-10" db="EMBL/GenBank/DDBJ databases">
        <authorList>
            <person name="de Groot N.N."/>
        </authorList>
    </citation>
    <scope>NUCLEOTIDE SEQUENCE [LARGE SCALE GENOMIC DNA]</scope>
    <source>
        <strain evidence="2 3">CGMCC 1.7727</strain>
    </source>
</reference>
<dbReference type="InterPro" id="IPR049739">
    <property type="entry name" value="YraL-like"/>
</dbReference>
<dbReference type="EMBL" id="FOGL01000007">
    <property type="protein sequence ID" value="SER62085.1"/>
    <property type="molecule type" value="Genomic_DNA"/>
</dbReference>
<dbReference type="NCBIfam" id="NF040785">
    <property type="entry name" value="CD3324_fam"/>
    <property type="match status" value="1"/>
</dbReference>
<evidence type="ECO:0000259" key="1">
    <source>
        <dbReference type="Pfam" id="PF08765"/>
    </source>
</evidence>
<sequence>MKYVKAHEVLPEELLERLQEYIQGEMIYIPKRESDRQSWGSRSGNRQYYDERNKQIRNAFRKGALIDHLADEYALSIETIKKIVYKK</sequence>
<dbReference type="AlphaFoldDB" id="A0A1H9QPD9"/>
<dbReference type="Pfam" id="PF08765">
    <property type="entry name" value="Mor"/>
    <property type="match status" value="1"/>
</dbReference>
<evidence type="ECO:0000313" key="3">
    <source>
        <dbReference type="Proteomes" id="UP000199687"/>
    </source>
</evidence>
<evidence type="ECO:0000313" key="2">
    <source>
        <dbReference type="EMBL" id="SER62085.1"/>
    </source>
</evidence>
<dbReference type="PANTHER" id="PTHR37812:SF1">
    <property type="entry name" value="MU-LIKE PROPHAGE FLUMU PROTEIN C"/>
    <property type="match status" value="1"/>
</dbReference>
<dbReference type="InterPro" id="IPR052411">
    <property type="entry name" value="c-mor_Regulatory_Protein"/>
</dbReference>
<keyword evidence="3" id="KW-1185">Reference proteome</keyword>
<dbReference type="InterPro" id="IPR014875">
    <property type="entry name" value="Mor_transcription_activator"/>
</dbReference>
<accession>A0A1H9QPD9</accession>